<protein>
    <submittedName>
        <fullName evidence="1">Uncharacterized protein</fullName>
    </submittedName>
</protein>
<organism evidence="1">
    <name type="scientific">Anguilla anguilla</name>
    <name type="common">European freshwater eel</name>
    <name type="synonym">Muraena anguilla</name>
    <dbReference type="NCBI Taxonomy" id="7936"/>
    <lineage>
        <taxon>Eukaryota</taxon>
        <taxon>Metazoa</taxon>
        <taxon>Chordata</taxon>
        <taxon>Craniata</taxon>
        <taxon>Vertebrata</taxon>
        <taxon>Euteleostomi</taxon>
        <taxon>Actinopterygii</taxon>
        <taxon>Neopterygii</taxon>
        <taxon>Teleostei</taxon>
        <taxon>Anguilliformes</taxon>
        <taxon>Anguillidae</taxon>
        <taxon>Anguilla</taxon>
    </lineage>
</organism>
<dbReference type="EMBL" id="GBXM01076502">
    <property type="protein sequence ID" value="JAH32075.1"/>
    <property type="molecule type" value="Transcribed_RNA"/>
</dbReference>
<sequence>MYFLIITCLEKACHFNQLPLLHNQIRHA</sequence>
<accession>A0A0E9RUB1</accession>
<evidence type="ECO:0000313" key="1">
    <source>
        <dbReference type="EMBL" id="JAH32075.1"/>
    </source>
</evidence>
<dbReference type="AlphaFoldDB" id="A0A0E9RUB1"/>
<proteinExistence type="predicted"/>
<reference evidence="1" key="2">
    <citation type="journal article" date="2015" name="Fish Shellfish Immunol.">
        <title>Early steps in the European eel (Anguilla anguilla)-Vibrio vulnificus interaction in the gills: Role of the RtxA13 toxin.</title>
        <authorList>
            <person name="Callol A."/>
            <person name="Pajuelo D."/>
            <person name="Ebbesson L."/>
            <person name="Teles M."/>
            <person name="MacKenzie S."/>
            <person name="Amaro C."/>
        </authorList>
    </citation>
    <scope>NUCLEOTIDE SEQUENCE</scope>
</reference>
<name>A0A0E9RUB1_ANGAN</name>
<reference evidence="1" key="1">
    <citation type="submission" date="2014-11" db="EMBL/GenBank/DDBJ databases">
        <authorList>
            <person name="Amaro Gonzalez C."/>
        </authorList>
    </citation>
    <scope>NUCLEOTIDE SEQUENCE</scope>
</reference>